<evidence type="ECO:0000256" key="4">
    <source>
        <dbReference type="SAM" id="Phobius"/>
    </source>
</evidence>
<dbReference type="Proteomes" id="UP001331761">
    <property type="component" value="Unassembled WGS sequence"/>
</dbReference>
<dbReference type="SMART" id="SM00060">
    <property type="entry name" value="FN3"/>
    <property type="match status" value="9"/>
</dbReference>
<dbReference type="PROSITE" id="PS50853">
    <property type="entry name" value="FN3"/>
    <property type="match status" value="8"/>
</dbReference>
<accession>A0AAN8EYR9</accession>
<protein>
    <submittedName>
        <fullName evidence="6">Fibronectin type III domain protein</fullName>
    </submittedName>
</protein>
<dbReference type="InterPro" id="IPR050964">
    <property type="entry name" value="Striated_Muscle_Regulatory"/>
</dbReference>
<keyword evidence="4" id="KW-0812">Transmembrane</keyword>
<dbReference type="Gene3D" id="2.60.40.10">
    <property type="entry name" value="Immunoglobulins"/>
    <property type="match status" value="7"/>
</dbReference>
<name>A0AAN8EYR9_TRICO</name>
<dbReference type="EMBL" id="WIXE01021108">
    <property type="protein sequence ID" value="KAK5968722.1"/>
    <property type="molecule type" value="Genomic_DNA"/>
</dbReference>
<feature type="domain" description="Fibronectin type-III" evidence="5">
    <location>
        <begin position="768"/>
        <end position="859"/>
    </location>
</feature>
<sequence length="1227" mass="134403">MISREVDAFSEVFSAQFRTSLIVKANDVMASYCAARLGPPPSFPSTSCMQDSDCGSSSGLGGMKTQELVSDEGGSSSSEQPGFFPRPSVLPCGPPLNAVTGMAMPTWVHPTPPGAPNDLFVHIQMGETLNILVGNDVQNITGPATVRMVGECGMSPSALPIHVPPGHVIHQIVDEQGILRHLILSPETPSPPRFPPPNAANSGFMPSRIASSPPLAVPPFHPALYTVNRKWSHNGKLTIPDLVPSVSSRNDEQEIDIDGEDWDKVREMLGRILAPQVVRIGPTEADIAWQQLDTSEAAAPGGPFPQIDASEFTYQIVLFENHGRFVSTYRCETETGNKLRLCQLRPNTDYYVQLKACLEERGLVGEPSQPVCFKTAPGRPEAPLMFRCVSRGIDHLVVAWRPPNDNGASISNYAVYMSKPSDDVGEKVWEGRLCEARITNLRPATSYRLRVTAANRIGESSEATPIVVTTRSDCPPPAPPPPNVVSVNARCVKLSWSNNPECTYTVEMHDVAAGPNAISVVKDRVSGSSAQVLDLKAGCEYRFRVIAHNAEGESPRSEWTYVRMTGRGTPDRVLEPTKPLAVARGRNKFEVSWKCPGAKDREFTFVLEGSTANQPNRFRVLYRGPLSTHTVTDEDIVHLRVQSINRKNVASDFSEVITLVREPELMITKPPQVSSPAIEGFGRGAVRVSWSVPKTVIPSTATLMFELRRVDGKGEIVYSGSEPNCRLEGLTSRQHVEVQVRAVVVAQDGSRYEGDWSSVVGGIAPRDAPSTPTELAINSERTTLTWKAPESSPDIRYRVHCSQVMSGHETEETVSETGECHYSLALLDHAKQFTCRVSAFHDGGESPLSQPLVFTTRSGAPAQPDGISIESDGTRALVIRWTVPDCRGSPITRYLLRVETKSEMVREISITPPASSGSCEYRIADLQADTDYRVELSAENSVGCGNAAVITGRTRPPPPDPPKIECECDATSLRLRWKPSTNHGLLTYKVVRLGEGDKVASVYEGDMCSTRIKGLVENTEYRFQIRSTDRHTGTGPWSSVYAFRTALSPPPAVKGPPTATPSGDGYYQLEWSSVISKPNTKKCFYRLQAVDCSIDNAKWMTVYEGTLPSHTLRLSDYPSAVQARVMCVRPEGDSEISSPPSPIVYMANLPLDSDVQPVQEKKDDTIPVVRWWTMQCSLTTIMVVLFIVVSFTMALFFDSMFNLYVPPNAVHGVREDNADSLEPPRTT</sequence>
<feature type="domain" description="Fibronectin type-III" evidence="5">
    <location>
        <begin position="960"/>
        <end position="1048"/>
    </location>
</feature>
<evidence type="ECO:0000256" key="2">
    <source>
        <dbReference type="ARBA" id="ARBA00023157"/>
    </source>
</evidence>
<feature type="domain" description="Fibronectin type-III" evidence="5">
    <location>
        <begin position="1053"/>
        <end position="1152"/>
    </location>
</feature>
<dbReference type="InterPro" id="IPR013783">
    <property type="entry name" value="Ig-like_fold"/>
</dbReference>
<dbReference type="InterPro" id="IPR036116">
    <property type="entry name" value="FN3_sf"/>
</dbReference>
<dbReference type="PANTHER" id="PTHR13817:SF73">
    <property type="entry name" value="FIBRONECTIN TYPE-III DOMAIN-CONTAINING PROTEIN"/>
    <property type="match status" value="1"/>
</dbReference>
<organism evidence="6 7">
    <name type="scientific">Trichostrongylus colubriformis</name>
    <name type="common">Black scour worm</name>
    <dbReference type="NCBI Taxonomy" id="6319"/>
    <lineage>
        <taxon>Eukaryota</taxon>
        <taxon>Metazoa</taxon>
        <taxon>Ecdysozoa</taxon>
        <taxon>Nematoda</taxon>
        <taxon>Chromadorea</taxon>
        <taxon>Rhabditida</taxon>
        <taxon>Rhabditina</taxon>
        <taxon>Rhabditomorpha</taxon>
        <taxon>Strongyloidea</taxon>
        <taxon>Trichostrongylidae</taxon>
        <taxon>Trichostrongylus</taxon>
    </lineage>
</organism>
<dbReference type="AlphaFoldDB" id="A0AAN8EYR9"/>
<keyword evidence="4" id="KW-0472">Membrane</keyword>
<dbReference type="CDD" id="cd00063">
    <property type="entry name" value="FN3"/>
    <property type="match status" value="5"/>
</dbReference>
<feature type="transmembrane region" description="Helical" evidence="4">
    <location>
        <begin position="1171"/>
        <end position="1197"/>
    </location>
</feature>
<evidence type="ECO:0000313" key="7">
    <source>
        <dbReference type="Proteomes" id="UP001331761"/>
    </source>
</evidence>
<evidence type="ECO:0000259" key="5">
    <source>
        <dbReference type="PROSITE" id="PS50853"/>
    </source>
</evidence>
<evidence type="ECO:0000256" key="1">
    <source>
        <dbReference type="ARBA" id="ARBA00022737"/>
    </source>
</evidence>
<keyword evidence="7" id="KW-1185">Reference proteome</keyword>
<feature type="domain" description="Fibronectin type-III" evidence="5">
    <location>
        <begin position="382"/>
        <end position="473"/>
    </location>
</feature>
<dbReference type="InterPro" id="IPR003961">
    <property type="entry name" value="FN3_dom"/>
</dbReference>
<feature type="domain" description="Fibronectin type-III" evidence="5">
    <location>
        <begin position="271"/>
        <end position="378"/>
    </location>
</feature>
<proteinExistence type="predicted"/>
<keyword evidence="1" id="KW-0677">Repeat</keyword>
<gene>
    <name evidence="6" type="ORF">GCK32_000326</name>
</gene>
<dbReference type="Pfam" id="PF00041">
    <property type="entry name" value="fn3"/>
    <property type="match status" value="5"/>
</dbReference>
<reference evidence="6 7" key="1">
    <citation type="submission" date="2019-10" db="EMBL/GenBank/DDBJ databases">
        <title>Assembly and Annotation for the nematode Trichostrongylus colubriformis.</title>
        <authorList>
            <person name="Martin J."/>
        </authorList>
    </citation>
    <scope>NUCLEOTIDE SEQUENCE [LARGE SCALE GENOMIC DNA]</scope>
    <source>
        <strain evidence="6">G859</strain>
        <tissue evidence="6">Whole worm</tissue>
    </source>
</reference>
<dbReference type="PANTHER" id="PTHR13817">
    <property type="entry name" value="TITIN"/>
    <property type="match status" value="1"/>
</dbReference>
<evidence type="ECO:0000256" key="3">
    <source>
        <dbReference type="SAM" id="MobiDB-lite"/>
    </source>
</evidence>
<feature type="domain" description="Fibronectin type-III" evidence="5">
    <location>
        <begin position="863"/>
        <end position="959"/>
    </location>
</feature>
<keyword evidence="2" id="KW-1015">Disulfide bond</keyword>
<feature type="domain" description="Fibronectin type-III" evidence="5">
    <location>
        <begin position="478"/>
        <end position="568"/>
    </location>
</feature>
<keyword evidence="4" id="KW-1133">Transmembrane helix</keyword>
<feature type="domain" description="Fibronectin type-III" evidence="5">
    <location>
        <begin position="672"/>
        <end position="767"/>
    </location>
</feature>
<evidence type="ECO:0000313" key="6">
    <source>
        <dbReference type="EMBL" id="KAK5968722.1"/>
    </source>
</evidence>
<comment type="caution">
    <text evidence="6">The sequence shown here is derived from an EMBL/GenBank/DDBJ whole genome shotgun (WGS) entry which is preliminary data.</text>
</comment>
<dbReference type="SUPFAM" id="SSF49265">
    <property type="entry name" value="Fibronectin type III"/>
    <property type="match status" value="5"/>
</dbReference>
<feature type="region of interest" description="Disordered" evidence="3">
    <location>
        <begin position="44"/>
        <end position="87"/>
    </location>
</feature>